<sequence>MVYPVRRNDIAVKENSPVGTVVGQVSVRDADLTEANRRVRFLLRGRPEDLFLVDIDRATGQLSMRRPVDFEKQSSISLTVIAENEAPLATPSVGGSSMTTAAYHTEASVIISVLNLNDNRPEFVLISPHRKHIIFAWEQLPLPGANQTLRDQRRFCEPIPYRVIDRDCDPTSRAVCCTLELDDTFDGMFGLYEEIPNVLCALKRPPQPQSFKLLLKAHDGTGNDSLSSQIQLSVIVKSEPDYTKFIQKGSPVASPLGSRISAVEGGAAAQEGGGAKGTMSGGPSHGSRQDPPLRAQENINRGEKLSDAVAPSSSPTFPPSSHQMKVISVLVSIAGIFCILLLFIIAALRCGLLDSQREWKIITDFFSHSTFPVQISTKTVMPHGMSAG</sequence>
<evidence type="ECO:0000256" key="6">
    <source>
        <dbReference type="SAM" id="MobiDB-lite"/>
    </source>
</evidence>
<evidence type="ECO:0000256" key="2">
    <source>
        <dbReference type="ARBA" id="ARBA00022737"/>
    </source>
</evidence>
<dbReference type="EMBL" id="UYWX01020396">
    <property type="protein sequence ID" value="VDM32143.1"/>
    <property type="molecule type" value="Genomic_DNA"/>
</dbReference>
<feature type="transmembrane region" description="Helical" evidence="7">
    <location>
        <begin position="326"/>
        <end position="348"/>
    </location>
</feature>
<dbReference type="GO" id="GO:0008013">
    <property type="term" value="F:beta-catenin binding"/>
    <property type="evidence" value="ECO:0007669"/>
    <property type="project" value="TreeGrafter"/>
</dbReference>
<dbReference type="CDD" id="cd11304">
    <property type="entry name" value="Cadherin_repeat"/>
    <property type="match status" value="1"/>
</dbReference>
<dbReference type="GO" id="GO:0007156">
    <property type="term" value="P:homophilic cell adhesion via plasma membrane adhesion molecules"/>
    <property type="evidence" value="ECO:0007669"/>
    <property type="project" value="InterPro"/>
</dbReference>
<dbReference type="PROSITE" id="PS50268">
    <property type="entry name" value="CADHERIN_2"/>
    <property type="match status" value="1"/>
</dbReference>
<evidence type="ECO:0000313" key="11">
    <source>
        <dbReference type="WBParaSite" id="TTAC_0000772501-mRNA-1"/>
    </source>
</evidence>
<evidence type="ECO:0000256" key="3">
    <source>
        <dbReference type="ARBA" id="ARBA00022837"/>
    </source>
</evidence>
<dbReference type="GO" id="GO:0045296">
    <property type="term" value="F:cadherin binding"/>
    <property type="evidence" value="ECO:0007669"/>
    <property type="project" value="TreeGrafter"/>
</dbReference>
<evidence type="ECO:0000256" key="5">
    <source>
        <dbReference type="PROSITE-ProRule" id="PRU00043"/>
    </source>
</evidence>
<name>A0A158REN9_HYDTA</name>
<keyword evidence="7" id="KW-1133">Transmembrane helix</keyword>
<evidence type="ECO:0000259" key="8">
    <source>
        <dbReference type="PROSITE" id="PS50268"/>
    </source>
</evidence>
<dbReference type="PANTHER" id="PTHR24027:SF438">
    <property type="entry name" value="CADHERIN 23"/>
    <property type="match status" value="1"/>
</dbReference>
<dbReference type="Pfam" id="PF00028">
    <property type="entry name" value="Cadherin"/>
    <property type="match status" value="1"/>
</dbReference>
<evidence type="ECO:0000256" key="4">
    <source>
        <dbReference type="ARBA" id="ARBA00023136"/>
    </source>
</evidence>
<evidence type="ECO:0000313" key="9">
    <source>
        <dbReference type="EMBL" id="VDM32143.1"/>
    </source>
</evidence>
<dbReference type="Proteomes" id="UP000274429">
    <property type="component" value="Unassembled WGS sequence"/>
</dbReference>
<proteinExistence type="predicted"/>
<gene>
    <name evidence="9" type="ORF">TTAC_LOCUS7710</name>
</gene>
<dbReference type="Gene3D" id="2.60.40.60">
    <property type="entry name" value="Cadherins"/>
    <property type="match status" value="1"/>
</dbReference>
<dbReference type="GO" id="GO:0005509">
    <property type="term" value="F:calcium ion binding"/>
    <property type="evidence" value="ECO:0007669"/>
    <property type="project" value="UniProtKB-UniRule"/>
</dbReference>
<dbReference type="OrthoDB" id="6252479at2759"/>
<feature type="region of interest" description="Disordered" evidence="6">
    <location>
        <begin position="267"/>
        <end position="294"/>
    </location>
</feature>
<dbReference type="SUPFAM" id="SSF49313">
    <property type="entry name" value="Cadherin-like"/>
    <property type="match status" value="1"/>
</dbReference>
<keyword evidence="3 5" id="KW-0106">Calcium</keyword>
<comment type="subcellular location">
    <subcellularLocation>
        <location evidence="1">Membrane</location>
    </subcellularLocation>
</comment>
<dbReference type="GO" id="GO:0016342">
    <property type="term" value="C:catenin complex"/>
    <property type="evidence" value="ECO:0007669"/>
    <property type="project" value="TreeGrafter"/>
</dbReference>
<dbReference type="InterPro" id="IPR039808">
    <property type="entry name" value="Cadherin"/>
</dbReference>
<organism evidence="11">
    <name type="scientific">Hydatigena taeniaeformis</name>
    <name type="common">Feline tapeworm</name>
    <name type="synonym">Taenia taeniaeformis</name>
    <dbReference type="NCBI Taxonomy" id="6205"/>
    <lineage>
        <taxon>Eukaryota</taxon>
        <taxon>Metazoa</taxon>
        <taxon>Spiralia</taxon>
        <taxon>Lophotrochozoa</taxon>
        <taxon>Platyhelminthes</taxon>
        <taxon>Cestoda</taxon>
        <taxon>Eucestoda</taxon>
        <taxon>Cyclophyllidea</taxon>
        <taxon>Taeniidae</taxon>
        <taxon>Hydatigera</taxon>
    </lineage>
</organism>
<dbReference type="STRING" id="6205.A0A158REN9"/>
<keyword evidence="4 7" id="KW-0472">Membrane</keyword>
<reference evidence="11" key="1">
    <citation type="submission" date="2016-04" db="UniProtKB">
        <authorList>
            <consortium name="WormBaseParasite"/>
        </authorList>
    </citation>
    <scope>IDENTIFICATION</scope>
</reference>
<dbReference type="InterPro" id="IPR002126">
    <property type="entry name" value="Cadherin-like_dom"/>
</dbReference>
<dbReference type="PANTHER" id="PTHR24027">
    <property type="entry name" value="CADHERIN-23"/>
    <property type="match status" value="1"/>
</dbReference>
<feature type="domain" description="Cadherin" evidence="8">
    <location>
        <begin position="4"/>
        <end position="123"/>
    </location>
</feature>
<dbReference type="PRINTS" id="PR00205">
    <property type="entry name" value="CADHERIN"/>
</dbReference>
<keyword evidence="10" id="KW-1185">Reference proteome</keyword>
<dbReference type="InterPro" id="IPR015919">
    <property type="entry name" value="Cadherin-like_sf"/>
</dbReference>
<evidence type="ECO:0000313" key="10">
    <source>
        <dbReference type="Proteomes" id="UP000274429"/>
    </source>
</evidence>
<accession>A0A158REN9</accession>
<feature type="compositionally biased region" description="Gly residues" evidence="6">
    <location>
        <begin position="271"/>
        <end position="284"/>
    </location>
</feature>
<protein>
    <submittedName>
        <fullName evidence="11">CA domain-containing protein</fullName>
    </submittedName>
</protein>
<evidence type="ECO:0000256" key="7">
    <source>
        <dbReference type="SAM" id="Phobius"/>
    </source>
</evidence>
<keyword evidence="2" id="KW-0677">Repeat</keyword>
<dbReference type="WBParaSite" id="TTAC_0000772501-mRNA-1">
    <property type="protein sequence ID" value="TTAC_0000772501-mRNA-1"/>
    <property type="gene ID" value="TTAC_0000772501"/>
</dbReference>
<keyword evidence="7" id="KW-0812">Transmembrane</keyword>
<dbReference type="GO" id="GO:0016477">
    <property type="term" value="P:cell migration"/>
    <property type="evidence" value="ECO:0007669"/>
    <property type="project" value="TreeGrafter"/>
</dbReference>
<reference evidence="9 10" key="2">
    <citation type="submission" date="2018-11" db="EMBL/GenBank/DDBJ databases">
        <authorList>
            <consortium name="Pathogen Informatics"/>
        </authorList>
    </citation>
    <scope>NUCLEOTIDE SEQUENCE [LARGE SCALE GENOMIC DNA]</scope>
</reference>
<dbReference type="AlphaFoldDB" id="A0A158REN9"/>
<dbReference type="SMART" id="SM00112">
    <property type="entry name" value="CA"/>
    <property type="match status" value="1"/>
</dbReference>
<evidence type="ECO:0000256" key="1">
    <source>
        <dbReference type="ARBA" id="ARBA00004370"/>
    </source>
</evidence>